<evidence type="ECO:0000313" key="1">
    <source>
        <dbReference type="EMBL" id="MCE3214659.1"/>
    </source>
</evidence>
<dbReference type="Proteomes" id="UP000823775">
    <property type="component" value="Unassembled WGS sequence"/>
</dbReference>
<comment type="caution">
    <text evidence="1">The sequence shown here is derived from an EMBL/GenBank/DDBJ whole genome shotgun (WGS) entry which is preliminary data.</text>
</comment>
<gene>
    <name evidence="1" type="ORF">HAX54_053005</name>
</gene>
<evidence type="ECO:0000313" key="2">
    <source>
        <dbReference type="Proteomes" id="UP000823775"/>
    </source>
</evidence>
<name>A0ABS8WSW6_DATST</name>
<reference evidence="1 2" key="1">
    <citation type="journal article" date="2021" name="BMC Genomics">
        <title>Datura genome reveals duplications of psychoactive alkaloid biosynthetic genes and high mutation rate following tissue culture.</title>
        <authorList>
            <person name="Rajewski A."/>
            <person name="Carter-House D."/>
            <person name="Stajich J."/>
            <person name="Litt A."/>
        </authorList>
    </citation>
    <scope>NUCLEOTIDE SEQUENCE [LARGE SCALE GENOMIC DNA]</scope>
    <source>
        <strain evidence="1">AR-01</strain>
    </source>
</reference>
<proteinExistence type="predicted"/>
<sequence length="144" mass="16264">MSSLDRPHLSSWGSLVALHDEAHIISYLCDVHHRFARMQRYPLGHKTLYNTGLMASTLMSTKTPKQRIDLTLPIANFGPSSQAQGGAYALKNFRIKVGQYFPVRLIAVTTRRPCHFRADDESTTGLTIFPLSYWSSLVTERLRG</sequence>
<accession>A0ABS8WSW6</accession>
<dbReference type="EMBL" id="JACEIK010009757">
    <property type="protein sequence ID" value="MCE3214659.1"/>
    <property type="molecule type" value="Genomic_DNA"/>
</dbReference>
<organism evidence="1 2">
    <name type="scientific">Datura stramonium</name>
    <name type="common">Jimsonweed</name>
    <name type="synonym">Common thornapple</name>
    <dbReference type="NCBI Taxonomy" id="4076"/>
    <lineage>
        <taxon>Eukaryota</taxon>
        <taxon>Viridiplantae</taxon>
        <taxon>Streptophyta</taxon>
        <taxon>Embryophyta</taxon>
        <taxon>Tracheophyta</taxon>
        <taxon>Spermatophyta</taxon>
        <taxon>Magnoliopsida</taxon>
        <taxon>eudicotyledons</taxon>
        <taxon>Gunneridae</taxon>
        <taxon>Pentapetalae</taxon>
        <taxon>asterids</taxon>
        <taxon>lamiids</taxon>
        <taxon>Solanales</taxon>
        <taxon>Solanaceae</taxon>
        <taxon>Solanoideae</taxon>
        <taxon>Datureae</taxon>
        <taxon>Datura</taxon>
    </lineage>
</organism>
<protein>
    <submittedName>
        <fullName evidence="1">Uncharacterized protein</fullName>
    </submittedName>
</protein>
<keyword evidence="2" id="KW-1185">Reference proteome</keyword>